<keyword evidence="3" id="KW-1185">Reference proteome</keyword>
<dbReference type="OrthoDB" id="3683281at2"/>
<gene>
    <name evidence="2" type="ORF">BA062_08460</name>
</gene>
<reference evidence="2 3" key="1">
    <citation type="submission" date="2016-07" db="EMBL/GenBank/DDBJ databases">
        <title>Draft genome sequence of Prauserella sp. YIM 121212, isolated from alkaline soil.</title>
        <authorList>
            <person name="Ruckert C."/>
            <person name="Albersmeier A."/>
            <person name="Jiang C.-L."/>
            <person name="Jiang Y."/>
            <person name="Kalinowski J."/>
            <person name="Schneider O."/>
            <person name="Winkler A."/>
            <person name="Zotchev S.B."/>
        </authorList>
    </citation>
    <scope>NUCLEOTIDE SEQUENCE [LARGE SCALE GENOMIC DNA]</scope>
    <source>
        <strain evidence="2 3">YIM 121212</strain>
    </source>
</reference>
<keyword evidence="1" id="KW-0472">Membrane</keyword>
<feature type="transmembrane region" description="Helical" evidence="1">
    <location>
        <begin position="148"/>
        <end position="174"/>
    </location>
</feature>
<dbReference type="RefSeq" id="WP_110335538.1">
    <property type="nucleotide sequence ID" value="NZ_JBHVKT010000014.1"/>
</dbReference>
<dbReference type="EMBL" id="MASU01000005">
    <property type="protein sequence ID" value="PXY35535.1"/>
    <property type="molecule type" value="Genomic_DNA"/>
</dbReference>
<evidence type="ECO:0000313" key="3">
    <source>
        <dbReference type="Proteomes" id="UP000247892"/>
    </source>
</evidence>
<dbReference type="AlphaFoldDB" id="A0A318LZ29"/>
<evidence type="ECO:0000313" key="2">
    <source>
        <dbReference type="EMBL" id="PXY35535.1"/>
    </source>
</evidence>
<comment type="caution">
    <text evidence="2">The sequence shown here is derived from an EMBL/GenBank/DDBJ whole genome shotgun (WGS) entry which is preliminary data.</text>
</comment>
<dbReference type="InterPro" id="IPR039708">
    <property type="entry name" value="MT1774/Rv1733c-like"/>
</dbReference>
<sequence>MSDSTTSSYLGRLLRTLFPGGNPLARPSDRAEAAALLLAIVLPLLALPFAAALGSDSYARESRAAELEAGTRYETTAVLLADAVPESPTAYSGGRQTVSVRAEWRLPDGSSGRGLVVAEAGLHKGSKVPVWLDASGERVRPPRTQAMVTWNAVAVAITVWLAVTLACACGWWALHALLDHARRERWQREWVELDREIHGL</sequence>
<evidence type="ECO:0000256" key="1">
    <source>
        <dbReference type="SAM" id="Phobius"/>
    </source>
</evidence>
<keyword evidence="1" id="KW-0812">Transmembrane</keyword>
<dbReference type="PANTHER" id="PTHR42305">
    <property type="entry name" value="MEMBRANE PROTEIN RV1733C-RELATED"/>
    <property type="match status" value="1"/>
</dbReference>
<dbReference type="PANTHER" id="PTHR42305:SF1">
    <property type="entry name" value="MEMBRANE PROTEIN RV1733C-RELATED"/>
    <property type="match status" value="1"/>
</dbReference>
<proteinExistence type="predicted"/>
<organism evidence="2 3">
    <name type="scientific">Prauserella flavalba</name>
    <dbReference type="NCBI Taxonomy" id="1477506"/>
    <lineage>
        <taxon>Bacteria</taxon>
        <taxon>Bacillati</taxon>
        <taxon>Actinomycetota</taxon>
        <taxon>Actinomycetes</taxon>
        <taxon>Pseudonocardiales</taxon>
        <taxon>Pseudonocardiaceae</taxon>
        <taxon>Prauserella</taxon>
    </lineage>
</organism>
<feature type="transmembrane region" description="Helical" evidence="1">
    <location>
        <begin position="33"/>
        <end position="53"/>
    </location>
</feature>
<evidence type="ECO:0008006" key="4">
    <source>
        <dbReference type="Google" id="ProtNLM"/>
    </source>
</evidence>
<accession>A0A318LZ29</accession>
<keyword evidence="1" id="KW-1133">Transmembrane helix</keyword>
<name>A0A318LZ29_9PSEU</name>
<dbReference type="Proteomes" id="UP000247892">
    <property type="component" value="Unassembled WGS sequence"/>
</dbReference>
<protein>
    <recommendedName>
        <fullName evidence="4">Transmembrane protein</fullName>
    </recommendedName>
</protein>